<organism evidence="1 2">
    <name type="scientific">Lepraria finkii</name>
    <dbReference type="NCBI Taxonomy" id="1340010"/>
    <lineage>
        <taxon>Eukaryota</taxon>
        <taxon>Fungi</taxon>
        <taxon>Dikarya</taxon>
        <taxon>Ascomycota</taxon>
        <taxon>Pezizomycotina</taxon>
        <taxon>Lecanoromycetes</taxon>
        <taxon>OSLEUM clade</taxon>
        <taxon>Lecanoromycetidae</taxon>
        <taxon>Lecanorales</taxon>
        <taxon>Lecanorineae</taxon>
        <taxon>Stereocaulaceae</taxon>
        <taxon>Lepraria</taxon>
    </lineage>
</organism>
<gene>
    <name evidence="1" type="ORF">ABVK25_002121</name>
</gene>
<evidence type="ECO:0000313" key="2">
    <source>
        <dbReference type="Proteomes" id="UP001590951"/>
    </source>
</evidence>
<proteinExistence type="predicted"/>
<name>A0ABR4BK06_9LECA</name>
<accession>A0ABR4BK06</accession>
<keyword evidence="2" id="KW-1185">Reference proteome</keyword>
<sequence length="115" mass="13213">MMLPLEIEACAGNGPCYNVEARLQSQLLLCSQEGRRTKLQFYQHSFEPNSCSGLADRSQFTVFCLPNPEHLFFRTPPRHMALRMSQMLEEIATITQRPVDVTGLRCRMQLVHDDN</sequence>
<dbReference type="Proteomes" id="UP001590951">
    <property type="component" value="Unassembled WGS sequence"/>
</dbReference>
<reference evidence="1 2" key="1">
    <citation type="submission" date="2024-09" db="EMBL/GenBank/DDBJ databases">
        <title>Rethinking Asexuality: The Enigmatic Case of Functional Sexual Genes in Lepraria (Stereocaulaceae).</title>
        <authorList>
            <person name="Doellman M."/>
            <person name="Sun Y."/>
            <person name="Barcenas-Pena A."/>
            <person name="Lumbsch H.T."/>
            <person name="Grewe F."/>
        </authorList>
    </citation>
    <scope>NUCLEOTIDE SEQUENCE [LARGE SCALE GENOMIC DNA]</scope>
    <source>
        <strain evidence="1 2">Grewe 0041</strain>
    </source>
</reference>
<comment type="caution">
    <text evidence="1">The sequence shown here is derived from an EMBL/GenBank/DDBJ whole genome shotgun (WGS) entry which is preliminary data.</text>
</comment>
<evidence type="ECO:0000313" key="1">
    <source>
        <dbReference type="EMBL" id="KAL2057737.1"/>
    </source>
</evidence>
<protein>
    <submittedName>
        <fullName evidence="1">Uncharacterized protein</fullName>
    </submittedName>
</protein>
<dbReference type="EMBL" id="JBHFEH010000004">
    <property type="protein sequence ID" value="KAL2057737.1"/>
    <property type="molecule type" value="Genomic_DNA"/>
</dbReference>